<keyword evidence="3" id="KW-1185">Reference proteome</keyword>
<dbReference type="InterPro" id="IPR037045">
    <property type="entry name" value="S8pro/Inhibitor_I9_sf"/>
</dbReference>
<dbReference type="Gene3D" id="3.30.70.80">
    <property type="entry name" value="Peptidase S8 propeptide/proteinase inhibitor I9"/>
    <property type="match status" value="1"/>
</dbReference>
<keyword evidence="1" id="KW-0732">Signal</keyword>
<dbReference type="PANTHER" id="PTHR48222">
    <property type="entry name" value="PROTEINASE INHIBITOR, PROPEPTIDE"/>
    <property type="match status" value="1"/>
</dbReference>
<gene>
    <name evidence="4" type="primary">LOC107781914</name>
</gene>
<organism evidence="3 4">
    <name type="scientific">Nicotiana tabacum</name>
    <name type="common">Common tobacco</name>
    <dbReference type="NCBI Taxonomy" id="4097"/>
    <lineage>
        <taxon>Eukaryota</taxon>
        <taxon>Viridiplantae</taxon>
        <taxon>Streptophyta</taxon>
        <taxon>Embryophyta</taxon>
        <taxon>Tracheophyta</taxon>
        <taxon>Spermatophyta</taxon>
        <taxon>Magnoliopsida</taxon>
        <taxon>eudicotyledons</taxon>
        <taxon>Gunneridae</taxon>
        <taxon>Pentapetalae</taxon>
        <taxon>asterids</taxon>
        <taxon>lamiids</taxon>
        <taxon>Solanales</taxon>
        <taxon>Solanaceae</taxon>
        <taxon>Nicotianoideae</taxon>
        <taxon>Nicotianeae</taxon>
        <taxon>Nicotiana</taxon>
    </lineage>
</organism>
<dbReference type="SUPFAM" id="SSF54897">
    <property type="entry name" value="Protease propeptides/inhibitors"/>
    <property type="match status" value="1"/>
</dbReference>
<dbReference type="OrthoDB" id="687377at2759"/>
<proteinExistence type="predicted"/>
<dbReference type="RefSeq" id="XP_016458221.1">
    <property type="nucleotide sequence ID" value="XM_016602735.1"/>
</dbReference>
<evidence type="ECO:0000313" key="3">
    <source>
        <dbReference type="Proteomes" id="UP000790787"/>
    </source>
</evidence>
<dbReference type="AlphaFoldDB" id="A0A1S3Z183"/>
<evidence type="ECO:0000256" key="1">
    <source>
        <dbReference type="SAM" id="SignalP"/>
    </source>
</evidence>
<dbReference type="PaxDb" id="4097-A0A1S3Z183"/>
<dbReference type="GeneID" id="107781914"/>
<feature type="signal peptide" evidence="1">
    <location>
        <begin position="1"/>
        <end position="26"/>
    </location>
</feature>
<reference evidence="4" key="2">
    <citation type="submission" date="2025-08" db="UniProtKB">
        <authorList>
            <consortium name="RefSeq"/>
        </authorList>
    </citation>
    <scope>IDENTIFICATION</scope>
    <source>
        <tissue evidence="4">Leaf</tissue>
    </source>
</reference>
<dbReference type="RefSeq" id="XP_016458221.1">
    <property type="nucleotide sequence ID" value="XM_016602735.2"/>
</dbReference>
<feature type="chain" id="PRO_5010306652" evidence="1">
    <location>
        <begin position="27"/>
        <end position="114"/>
    </location>
</feature>
<dbReference type="PANTHER" id="PTHR48222:SF4">
    <property type="entry name" value="PROTEINASE INHIBITOR, PROPEPTIDE"/>
    <property type="match status" value="1"/>
</dbReference>
<evidence type="ECO:0000259" key="2">
    <source>
        <dbReference type="Pfam" id="PF05922"/>
    </source>
</evidence>
<dbReference type="Proteomes" id="UP000790787">
    <property type="component" value="Chromosome 22"/>
</dbReference>
<dbReference type="Pfam" id="PF05922">
    <property type="entry name" value="Inhibitor_I9"/>
    <property type="match status" value="1"/>
</dbReference>
<dbReference type="KEGG" id="nta:107781914"/>
<sequence length="114" mass="12419">MQKDQILSSILLLSLLIAAIVTMADSQPSIEAKVHIVYTEKPEDLEAEDYHIKTLASVLGSEEAAKEALIYSYKHAASGFSAKLTAEQVSELSKQPGVLQIVPSQTVQLHTDRV</sequence>
<dbReference type="InterPro" id="IPR010259">
    <property type="entry name" value="S8pro/Inhibitor_I9"/>
</dbReference>
<reference evidence="3" key="1">
    <citation type="journal article" date="2014" name="Nat. Commun.">
        <title>The tobacco genome sequence and its comparison with those of tomato and potato.</title>
        <authorList>
            <person name="Sierro N."/>
            <person name="Battey J.N."/>
            <person name="Ouadi S."/>
            <person name="Bakaher N."/>
            <person name="Bovet L."/>
            <person name="Willig A."/>
            <person name="Goepfert S."/>
            <person name="Peitsch M.C."/>
            <person name="Ivanov N.V."/>
        </authorList>
    </citation>
    <scope>NUCLEOTIDE SEQUENCE [LARGE SCALE GENOMIC DNA]</scope>
</reference>
<dbReference type="SMR" id="A0A1S3Z183"/>
<protein>
    <submittedName>
        <fullName evidence="4">Subtilisin-like protease SBT3.17</fullName>
    </submittedName>
    <submittedName>
        <fullName evidence="4">Subtilisin-like protease SBT3.9</fullName>
    </submittedName>
</protein>
<name>A0A1S3Z183_TOBAC</name>
<dbReference type="STRING" id="4097.A0A1S3Z183"/>
<dbReference type="GO" id="GO:0004866">
    <property type="term" value="F:endopeptidase inhibitor activity"/>
    <property type="evidence" value="ECO:0000318"/>
    <property type="project" value="GO_Central"/>
</dbReference>
<dbReference type="OMA" id="MYHVVDN"/>
<feature type="domain" description="Inhibitor I9" evidence="2">
    <location>
        <begin position="35"/>
        <end position="110"/>
    </location>
</feature>
<accession>A0A1S3Z183</accession>
<evidence type="ECO:0000313" key="4">
    <source>
        <dbReference type="RefSeq" id="XP_016458221.1"/>
    </source>
</evidence>